<dbReference type="InterPro" id="IPR035445">
    <property type="entry name" value="GYF-like_dom_sf"/>
</dbReference>
<keyword evidence="4" id="KW-1185">Reference proteome</keyword>
<accession>A0ABV2AH43</accession>
<evidence type="ECO:0000313" key="3">
    <source>
        <dbReference type="EMBL" id="MES1918994.1"/>
    </source>
</evidence>
<organism evidence="3 4">
    <name type="scientific">Bonamia ostreae</name>
    <dbReference type="NCBI Taxonomy" id="126728"/>
    <lineage>
        <taxon>Eukaryota</taxon>
        <taxon>Sar</taxon>
        <taxon>Rhizaria</taxon>
        <taxon>Endomyxa</taxon>
        <taxon>Ascetosporea</taxon>
        <taxon>Haplosporida</taxon>
        <taxon>Bonamia</taxon>
    </lineage>
</organism>
<dbReference type="EMBL" id="JBDODL010000174">
    <property type="protein sequence ID" value="MES1918994.1"/>
    <property type="molecule type" value="Genomic_DNA"/>
</dbReference>
<feature type="compositionally biased region" description="Acidic residues" evidence="1">
    <location>
        <begin position="18"/>
        <end position="32"/>
    </location>
</feature>
<evidence type="ECO:0000313" key="4">
    <source>
        <dbReference type="Proteomes" id="UP001439008"/>
    </source>
</evidence>
<reference evidence="3 4" key="1">
    <citation type="journal article" date="2024" name="BMC Biol.">
        <title>Comparative genomics of Ascetosporea gives new insight into the evolutionary basis for animal parasitism in Rhizaria.</title>
        <authorList>
            <person name="Hiltunen Thoren M."/>
            <person name="Onut-Brannstrom I."/>
            <person name="Alfjorden A."/>
            <person name="Peckova H."/>
            <person name="Swords F."/>
            <person name="Hooper C."/>
            <person name="Holzer A.S."/>
            <person name="Bass D."/>
            <person name="Burki F."/>
        </authorList>
    </citation>
    <scope>NUCLEOTIDE SEQUENCE [LARGE SCALE GENOMIC DNA]</scope>
    <source>
        <strain evidence="3">20-A016</strain>
    </source>
</reference>
<dbReference type="Gene3D" id="3.30.1490.40">
    <property type="match status" value="1"/>
</dbReference>
<sequence length="239" mass="28151">MSSFSEENDFEPFNLNEEREDSESDPWLDELSEMGSKAVHNRSKDIPIKEVKERPLTNSEVATIREKIASKMEEYERVNSYLARLSKFGSKTQLEDLMSDLDTVSIKYGDLEVYNRTREEMLEKAIKEKELDKKEKKPNQPKENSNKQIEIANEMPETPNSKYLEKIASELSLDDKVWEFEWIGDFSSTVEGPFSMKQLEEWNSKGSFSVKPIRIRRKNRKEWLHSENINRLVEICREK</sequence>
<evidence type="ECO:0000259" key="2">
    <source>
        <dbReference type="PROSITE" id="PS50829"/>
    </source>
</evidence>
<dbReference type="PANTHER" id="PTHR13138:SF3">
    <property type="entry name" value="CD2 ANTIGEN CYTOPLASMIC TAIL-BINDING PROTEIN 2"/>
    <property type="match status" value="1"/>
</dbReference>
<feature type="region of interest" description="Disordered" evidence="1">
    <location>
        <begin position="1"/>
        <end position="46"/>
    </location>
</feature>
<evidence type="ECO:0000256" key="1">
    <source>
        <dbReference type="SAM" id="MobiDB-lite"/>
    </source>
</evidence>
<feature type="compositionally biased region" description="Basic and acidic residues" evidence="1">
    <location>
        <begin position="127"/>
        <end position="140"/>
    </location>
</feature>
<protein>
    <recommendedName>
        <fullName evidence="2">GYF domain-containing protein</fullName>
    </recommendedName>
</protein>
<proteinExistence type="predicted"/>
<name>A0ABV2AH43_9EUKA</name>
<dbReference type="InterPro" id="IPR039905">
    <property type="entry name" value="CD2BP2/Lin1"/>
</dbReference>
<dbReference type="SUPFAM" id="SSF55277">
    <property type="entry name" value="GYF domain"/>
    <property type="match status" value="1"/>
</dbReference>
<dbReference type="SMART" id="SM00444">
    <property type="entry name" value="GYF"/>
    <property type="match status" value="1"/>
</dbReference>
<feature type="compositionally biased region" description="Acidic residues" evidence="1">
    <location>
        <begin position="1"/>
        <end position="10"/>
    </location>
</feature>
<dbReference type="PROSITE" id="PS50829">
    <property type="entry name" value="GYF"/>
    <property type="match status" value="1"/>
</dbReference>
<feature type="domain" description="GYF" evidence="2">
    <location>
        <begin position="175"/>
        <end position="233"/>
    </location>
</feature>
<comment type="caution">
    <text evidence="3">The sequence shown here is derived from an EMBL/GenBank/DDBJ whole genome shotgun (WGS) entry which is preliminary data.</text>
</comment>
<feature type="region of interest" description="Disordered" evidence="1">
    <location>
        <begin position="127"/>
        <end position="149"/>
    </location>
</feature>
<dbReference type="PANTHER" id="PTHR13138">
    <property type="entry name" value="PROTEIN LIN1"/>
    <property type="match status" value="1"/>
</dbReference>
<dbReference type="Proteomes" id="UP001439008">
    <property type="component" value="Unassembled WGS sequence"/>
</dbReference>
<dbReference type="InterPro" id="IPR003169">
    <property type="entry name" value="GYF"/>
</dbReference>
<gene>
    <name evidence="3" type="ORF">MHBO_000874</name>
</gene>